<organism evidence="10 11">
    <name type="scientific">Coraliomargarita akajimensis (strain DSM 45221 / IAM 15411 / JCM 23193 / KCTC 12865 / 04OKA010-24)</name>
    <dbReference type="NCBI Taxonomy" id="583355"/>
    <lineage>
        <taxon>Bacteria</taxon>
        <taxon>Pseudomonadati</taxon>
        <taxon>Verrucomicrobiota</taxon>
        <taxon>Opitutia</taxon>
        <taxon>Puniceicoccales</taxon>
        <taxon>Coraliomargaritaceae</taxon>
        <taxon>Coraliomargarita</taxon>
    </lineage>
</organism>
<dbReference type="NCBIfam" id="NF005121">
    <property type="entry name" value="PRK06555.1"/>
    <property type="match status" value="1"/>
</dbReference>
<comment type="pathway">
    <text evidence="8">Carbohydrate degradation; glycolysis; D-glyceraldehyde 3-phosphate and glycerone phosphate from D-glucose: step 3/4.</text>
</comment>
<comment type="catalytic activity">
    <reaction evidence="7 8">
        <text>beta-D-fructose 6-phosphate + diphosphate = beta-D-fructose 1,6-bisphosphate + phosphate + H(+)</text>
        <dbReference type="Rhea" id="RHEA:13613"/>
        <dbReference type="ChEBI" id="CHEBI:15378"/>
        <dbReference type="ChEBI" id="CHEBI:32966"/>
        <dbReference type="ChEBI" id="CHEBI:33019"/>
        <dbReference type="ChEBI" id="CHEBI:43474"/>
        <dbReference type="ChEBI" id="CHEBI:57634"/>
        <dbReference type="EC" id="2.7.1.90"/>
    </reaction>
</comment>
<feature type="binding site" evidence="8">
    <location>
        <begin position="156"/>
        <end position="158"/>
    </location>
    <ligand>
        <name>substrate</name>
    </ligand>
</feature>
<dbReference type="Gene3D" id="3.40.50.450">
    <property type="match status" value="1"/>
</dbReference>
<dbReference type="GO" id="GO:0005737">
    <property type="term" value="C:cytoplasm"/>
    <property type="evidence" value="ECO:0007669"/>
    <property type="project" value="UniProtKB-SubCell"/>
</dbReference>
<keyword evidence="8" id="KW-0324">Glycolysis</keyword>
<feature type="binding site" evidence="8">
    <location>
        <position position="128"/>
    </location>
    <ligand>
        <name>Mg(2+)</name>
        <dbReference type="ChEBI" id="CHEBI:18420"/>
        <note>catalytic</note>
    </ligand>
</feature>
<dbReference type="Proteomes" id="UP000000925">
    <property type="component" value="Chromosome"/>
</dbReference>
<dbReference type="KEGG" id="caa:Caka_1353"/>
<dbReference type="HAMAP" id="MF_01977">
    <property type="entry name" value="Phosphofructokinase_II_P"/>
    <property type="match status" value="1"/>
</dbReference>
<comment type="cofactor">
    <cofactor evidence="1 8">
        <name>Mg(2+)</name>
        <dbReference type="ChEBI" id="CHEBI:18420"/>
    </cofactor>
</comment>
<dbReference type="UniPathway" id="UPA00109">
    <property type="reaction ID" value="UER00182"/>
</dbReference>
<reference evidence="10 11" key="1">
    <citation type="journal article" date="2010" name="Stand. Genomic Sci.">
        <title>Complete genome sequence of Coraliomargarita akajimensis type strain (04OKA010-24).</title>
        <authorList>
            <person name="Mavromatis K."/>
            <person name="Abt B."/>
            <person name="Brambilla E."/>
            <person name="Lapidus A."/>
            <person name="Copeland A."/>
            <person name="Deshpande S."/>
            <person name="Nolan M."/>
            <person name="Lucas S."/>
            <person name="Tice H."/>
            <person name="Cheng J.F."/>
            <person name="Han C."/>
            <person name="Detter J.C."/>
            <person name="Woyke T."/>
            <person name="Goodwin L."/>
            <person name="Pitluck S."/>
            <person name="Held B."/>
            <person name="Brettin T."/>
            <person name="Tapia R."/>
            <person name="Ivanova N."/>
            <person name="Mikhailova N."/>
            <person name="Pati A."/>
            <person name="Liolios K."/>
            <person name="Chen A."/>
            <person name="Palaniappan K."/>
            <person name="Land M."/>
            <person name="Hauser L."/>
            <person name="Chang Y.J."/>
            <person name="Jeffries C.D."/>
            <person name="Rohde M."/>
            <person name="Goker M."/>
            <person name="Bristow J."/>
            <person name="Eisen J.A."/>
            <person name="Markowitz V."/>
            <person name="Hugenholtz P."/>
            <person name="Klenk H.P."/>
            <person name="Kyrpides N.C."/>
        </authorList>
    </citation>
    <scope>NUCLEOTIDE SEQUENCE [LARGE SCALE GENOMIC DNA]</scope>
    <source>
        <strain evidence="11">DSM 45221 / IAM 15411 / JCM 23193 / KCTC 12865</strain>
    </source>
</reference>
<evidence type="ECO:0000256" key="6">
    <source>
        <dbReference type="ARBA" id="ARBA00022842"/>
    </source>
</evidence>
<feature type="binding site" evidence="8">
    <location>
        <position position="19"/>
    </location>
    <ligand>
        <name>diphosphate</name>
        <dbReference type="ChEBI" id="CHEBI:33019"/>
    </ligand>
</feature>
<name>D5EIX3_CORAD</name>
<evidence type="ECO:0000313" key="11">
    <source>
        <dbReference type="Proteomes" id="UP000000925"/>
    </source>
</evidence>
<evidence type="ECO:0000256" key="7">
    <source>
        <dbReference type="ARBA" id="ARBA00048072"/>
    </source>
</evidence>
<keyword evidence="6 8" id="KW-0460">Magnesium</keyword>
<evidence type="ECO:0000256" key="1">
    <source>
        <dbReference type="ARBA" id="ARBA00001946"/>
    </source>
</evidence>
<sequence>MIMAETQPVKKVAILTAGGLAPCLSSAIGGLIERYTELHPDIEIICYRGGYKGLLQGDSIAVDAEMRATAPTLHKHGGSPIGNSRVKLTNVKDCVKRGLVEEGEDPLKVAAEQLTKDGVDVLHTIGGDDTNTTAADLAAYLAENDYALTVVGLPKTIDNDVFPIAQSLGAWTAAEEGAKYFENVVAEHNANPRMLIIHEVMGRNCGWLTAATAKAYRDRLDSLDWADGLGLTAMRKDVHAVFIPEMELDIQAEAARLKAVMDEHDNVNIFISEGAGVETIVKEMEAAGEDVPRDAFGHIKLDAVNPGKWFGEQFSKMLSAEKVLVQKSGYFARAAPANPDDLRLIKSCTDLAVDCAIARDSGVIGHDEDNRGILRAIEFPRIAGGKPFDIESPWFGELLESIGQSKGKNIAKAGH</sequence>
<dbReference type="PIRSF" id="PIRSF036484">
    <property type="entry name" value="PPi-PFK_SMc01852"/>
    <property type="match status" value="1"/>
</dbReference>
<evidence type="ECO:0000313" key="10">
    <source>
        <dbReference type="EMBL" id="ADE54372.1"/>
    </source>
</evidence>
<dbReference type="Pfam" id="PF00365">
    <property type="entry name" value="PFK"/>
    <property type="match status" value="1"/>
</dbReference>
<dbReference type="GO" id="GO:0046872">
    <property type="term" value="F:metal ion binding"/>
    <property type="evidence" value="ECO:0007669"/>
    <property type="project" value="UniProtKB-KW"/>
</dbReference>
<accession>D5EIX3</accession>
<keyword evidence="5 8" id="KW-0418">Kinase</keyword>
<comment type="subunit">
    <text evidence="8">Homodimer or homotetramer.</text>
</comment>
<keyword evidence="3 8" id="KW-0808">Transferase</keyword>
<dbReference type="GO" id="GO:0006002">
    <property type="term" value="P:fructose 6-phosphate metabolic process"/>
    <property type="evidence" value="ECO:0007669"/>
    <property type="project" value="InterPro"/>
</dbReference>
<keyword evidence="11" id="KW-1185">Reference proteome</keyword>
<dbReference type="EC" id="2.7.1.90" evidence="8"/>
<feature type="binding site" evidence="8">
    <location>
        <position position="273"/>
    </location>
    <ligand>
        <name>substrate</name>
    </ligand>
</feature>
<dbReference type="SUPFAM" id="SSF53784">
    <property type="entry name" value="Phosphofructokinase"/>
    <property type="match status" value="1"/>
</dbReference>
<comment type="similarity">
    <text evidence="8">Belongs to the phosphofructokinase type A (PFKA) family. PPi-dependent PFK group II subfamily. Clade 'P' sub-subfamily.</text>
</comment>
<dbReference type="InterPro" id="IPR011405">
    <property type="entry name" value="PPi-PFK_SMc01852"/>
</dbReference>
<evidence type="ECO:0000256" key="4">
    <source>
        <dbReference type="ARBA" id="ARBA00022723"/>
    </source>
</evidence>
<protein>
    <recommendedName>
        <fullName evidence="8">Pyrophosphate--fructose 6-phosphate 1-phosphotransferase</fullName>
        <ecNumber evidence="8">2.7.1.90</ecNumber>
    </recommendedName>
    <alternativeName>
        <fullName evidence="8">6-phosphofructokinase, pyrophosphate dependent</fullName>
    </alternativeName>
    <alternativeName>
        <fullName evidence="8">PPi-dependent phosphofructokinase</fullName>
        <shortName evidence="8">PPi-PFK</shortName>
    </alternativeName>
    <alternativeName>
        <fullName evidence="8">Pyrophosphate-dependent 6-phosphofructose-1-kinase</fullName>
    </alternativeName>
</protein>
<dbReference type="eggNOG" id="COG0205">
    <property type="taxonomic scope" value="Bacteria"/>
</dbReference>
<evidence type="ECO:0000259" key="9">
    <source>
        <dbReference type="Pfam" id="PF00365"/>
    </source>
</evidence>
<keyword evidence="8" id="KW-0963">Cytoplasm</keyword>
<dbReference type="InterPro" id="IPR000023">
    <property type="entry name" value="Phosphofructokinase_dom"/>
</dbReference>
<feature type="site" description="Important for catalytic activity; stabilizes the transition state when the phosphoryl donor is PPi" evidence="8">
    <location>
        <position position="155"/>
    </location>
</feature>
<keyword evidence="4 8" id="KW-0479">Metal-binding</keyword>
<dbReference type="GO" id="GO:0047334">
    <property type="term" value="F:diphosphate-fructose-6-phosphate 1-phosphotransferase activity"/>
    <property type="evidence" value="ECO:0007669"/>
    <property type="project" value="UniProtKB-EC"/>
</dbReference>
<evidence type="ECO:0000256" key="2">
    <source>
        <dbReference type="ARBA" id="ARBA00003138"/>
    </source>
</evidence>
<dbReference type="EMBL" id="CP001998">
    <property type="protein sequence ID" value="ADE54372.1"/>
    <property type="molecule type" value="Genomic_DNA"/>
</dbReference>
<evidence type="ECO:0000256" key="3">
    <source>
        <dbReference type="ARBA" id="ARBA00022679"/>
    </source>
</evidence>
<dbReference type="GO" id="GO:0003872">
    <property type="term" value="F:6-phosphofructokinase activity"/>
    <property type="evidence" value="ECO:0007669"/>
    <property type="project" value="UniProtKB-UniRule"/>
</dbReference>
<comment type="subcellular location">
    <subcellularLocation>
        <location evidence="8">Cytoplasm</location>
    </subcellularLocation>
</comment>
<feature type="domain" description="Phosphofructokinase" evidence="9">
    <location>
        <begin position="11"/>
        <end position="300"/>
    </location>
</feature>
<comment type="function">
    <text evidence="2 8">Catalyzes the phosphorylation of D-fructose 6-phosphate, the first committing step of glycolysis. Uses inorganic phosphate (PPi) as phosphoryl donor instead of ATP like common ATP-dependent phosphofructokinases (ATP-PFKs), which renders the reaction reversible, and can thus function both in glycolysis and gluconeogenesis. Consistently, PPi-PFK can replace the enzymes of both the forward (ATP-PFK) and reverse (fructose-bisphosphatase (FBPase)) reactions.</text>
</comment>
<evidence type="ECO:0000256" key="8">
    <source>
        <dbReference type="HAMAP-Rule" id="MF_01977"/>
    </source>
</evidence>
<dbReference type="InterPro" id="IPR022953">
    <property type="entry name" value="ATP_PFK"/>
</dbReference>
<feature type="site" description="Important for catalytic activity and substrate specificity; stabilizes the transition state when the phosphoryl donor is PPi; prevents ATP from binding by mimicking the alpha-phosphate group of ATP" evidence="8">
    <location>
        <position position="129"/>
    </location>
</feature>
<feature type="binding site" evidence="8">
    <location>
        <begin position="201"/>
        <end position="203"/>
    </location>
    <ligand>
        <name>substrate</name>
    </ligand>
</feature>
<dbReference type="PANTHER" id="PTHR45770">
    <property type="entry name" value="ATP-DEPENDENT 6-PHOSPHOFRUCTOKINASE 1"/>
    <property type="match status" value="1"/>
</dbReference>
<comment type="activity regulation">
    <text evidence="8">Non-allosteric.</text>
</comment>
<feature type="binding site" evidence="8">
    <location>
        <begin position="330"/>
        <end position="333"/>
    </location>
    <ligand>
        <name>substrate</name>
    </ligand>
</feature>
<dbReference type="AlphaFoldDB" id="D5EIX3"/>
<feature type="active site" description="Proton acceptor" evidence="8">
    <location>
        <position position="158"/>
    </location>
</feature>
<dbReference type="InterPro" id="IPR050929">
    <property type="entry name" value="PFKA"/>
</dbReference>
<evidence type="ECO:0000256" key="5">
    <source>
        <dbReference type="ARBA" id="ARBA00022777"/>
    </source>
</evidence>
<dbReference type="STRING" id="583355.Caka_1353"/>
<proteinExistence type="inferred from homology"/>
<dbReference type="InterPro" id="IPR035966">
    <property type="entry name" value="PKF_sf"/>
</dbReference>
<gene>
    <name evidence="8" type="primary">pfp</name>
    <name evidence="10" type="ordered locus">Caka_1353</name>
</gene>
<dbReference type="HOGENOM" id="CLU_643544_0_0_0"/>
<dbReference type="PRINTS" id="PR00476">
    <property type="entry name" value="PHFRCTKINASE"/>
</dbReference>